<keyword evidence="2" id="KW-1185">Reference proteome</keyword>
<dbReference type="Proteomes" id="UP000190896">
    <property type="component" value="Unassembled WGS sequence"/>
</dbReference>
<accession>A0A1T2KYI4</accession>
<organism evidence="1 2">
    <name type="scientific">Solemya velesiana gill symbiont</name>
    <dbReference type="NCBI Taxonomy" id="1918948"/>
    <lineage>
        <taxon>Bacteria</taxon>
        <taxon>Pseudomonadati</taxon>
        <taxon>Pseudomonadota</taxon>
        <taxon>Gammaproteobacteria</taxon>
        <taxon>sulfur-oxidizing symbionts</taxon>
    </lineage>
</organism>
<sequence length="79" mass="9041">MHRRKLGALMFSTLLASTQPVRADNLEKGFLAFNEGRHATAIEYLTPLAEGSERQAQFLLSVIYQSDKSRYQDEYLAFE</sequence>
<evidence type="ECO:0000313" key="1">
    <source>
        <dbReference type="EMBL" id="OOZ37893.1"/>
    </source>
</evidence>
<proteinExistence type="predicted"/>
<comment type="caution">
    <text evidence="1">The sequence shown here is derived from an EMBL/GenBank/DDBJ whole genome shotgun (WGS) entry which is preliminary data.</text>
</comment>
<name>A0A1T2KYI4_9GAMM</name>
<gene>
    <name evidence="1" type="ORF">BOW51_00355</name>
</gene>
<evidence type="ECO:0000313" key="2">
    <source>
        <dbReference type="Proteomes" id="UP000190896"/>
    </source>
</evidence>
<reference evidence="1 2" key="1">
    <citation type="submission" date="2016-11" db="EMBL/GenBank/DDBJ databases">
        <title>Mixed transmission modes and dynamic genome evolution in an obligate animal-bacterial symbiosis.</title>
        <authorList>
            <person name="Russell S.L."/>
            <person name="Corbett-Detig R.B."/>
            <person name="Cavanaugh C.M."/>
        </authorList>
    </citation>
    <scope>NUCLEOTIDE SEQUENCE [LARGE SCALE GENOMIC DNA]</scope>
    <source>
        <strain evidence="1">Se-Cadez</strain>
    </source>
</reference>
<evidence type="ECO:0008006" key="3">
    <source>
        <dbReference type="Google" id="ProtNLM"/>
    </source>
</evidence>
<dbReference type="AlphaFoldDB" id="A0A1T2KYI4"/>
<protein>
    <recommendedName>
        <fullName evidence="3">Outer membrane lipoprotein BamD-like domain-containing protein</fullName>
    </recommendedName>
</protein>
<dbReference type="EMBL" id="MPRJ01000001">
    <property type="protein sequence ID" value="OOZ37893.1"/>
    <property type="molecule type" value="Genomic_DNA"/>
</dbReference>